<name>A0A1M5G6G5_9FLAO</name>
<evidence type="ECO:0000313" key="3">
    <source>
        <dbReference type="Proteomes" id="UP000184036"/>
    </source>
</evidence>
<accession>A0A1M5G6G5</accession>
<feature type="transmembrane region" description="Helical" evidence="1">
    <location>
        <begin position="121"/>
        <end position="141"/>
    </location>
</feature>
<keyword evidence="1" id="KW-0812">Transmembrane</keyword>
<proteinExistence type="predicted"/>
<dbReference type="STRING" id="271157.SAMN05444396_103306"/>
<sequence length="224" mass="26354">MQLTAEQIKYVSDYIESKDINWYELQVELTDHMVSSMEEIWEKDPELTFHQVKKYAENKFTGDSSFKSIEKKRKKVLRKEYNSEQWKMIAAYLKFPKIISGILLLALTFKISLYFEEPRKCVAVLFLFLLFAAIPMLYTYLKSRKIDGNRFLEIEMINPIPIIFGGFINLGLSLGNVFKEEIDEYPLVLFLFCCLWALAVLCLITGIQLQNKTIKRIKKQYQLS</sequence>
<reference evidence="3" key="1">
    <citation type="submission" date="2016-11" db="EMBL/GenBank/DDBJ databases">
        <authorList>
            <person name="Varghese N."/>
            <person name="Submissions S."/>
        </authorList>
    </citation>
    <scope>NUCLEOTIDE SEQUENCE [LARGE SCALE GENOMIC DNA]</scope>
    <source>
        <strain evidence="3">DSM 19741</strain>
    </source>
</reference>
<keyword evidence="1" id="KW-0472">Membrane</keyword>
<dbReference type="EMBL" id="FQWE01000003">
    <property type="protein sequence ID" value="SHF99345.1"/>
    <property type="molecule type" value="Genomic_DNA"/>
</dbReference>
<keyword evidence="3" id="KW-1185">Reference proteome</keyword>
<gene>
    <name evidence="2" type="ORF">SAMN05444396_103306</name>
</gene>
<feature type="transmembrane region" description="Helical" evidence="1">
    <location>
        <begin position="185"/>
        <end position="209"/>
    </location>
</feature>
<dbReference type="OrthoDB" id="1345503at2"/>
<keyword evidence="1" id="KW-1133">Transmembrane helix</keyword>
<organism evidence="2 3">
    <name type="scientific">Flavobacterium segetis</name>
    <dbReference type="NCBI Taxonomy" id="271157"/>
    <lineage>
        <taxon>Bacteria</taxon>
        <taxon>Pseudomonadati</taxon>
        <taxon>Bacteroidota</taxon>
        <taxon>Flavobacteriia</taxon>
        <taxon>Flavobacteriales</taxon>
        <taxon>Flavobacteriaceae</taxon>
        <taxon>Flavobacterium</taxon>
    </lineage>
</organism>
<dbReference type="AlphaFoldDB" id="A0A1M5G6G5"/>
<feature type="transmembrane region" description="Helical" evidence="1">
    <location>
        <begin position="162"/>
        <end position="179"/>
    </location>
</feature>
<feature type="transmembrane region" description="Helical" evidence="1">
    <location>
        <begin position="95"/>
        <end position="115"/>
    </location>
</feature>
<evidence type="ECO:0000313" key="2">
    <source>
        <dbReference type="EMBL" id="SHF99345.1"/>
    </source>
</evidence>
<dbReference type="Proteomes" id="UP000184036">
    <property type="component" value="Unassembled WGS sequence"/>
</dbReference>
<protein>
    <submittedName>
        <fullName evidence="2">Uncharacterized protein</fullName>
    </submittedName>
</protein>
<dbReference type="RefSeq" id="WP_072989450.1">
    <property type="nucleotide sequence ID" value="NZ_FQWE01000003.1"/>
</dbReference>
<evidence type="ECO:0000256" key="1">
    <source>
        <dbReference type="SAM" id="Phobius"/>
    </source>
</evidence>